<name>A0A918S161_9GAMM</name>
<keyword evidence="1" id="KW-0732">Signal</keyword>
<sequence>MMNKQKKRIPSVALVLASGLIGSSAYADQNAGKFFGDFRLRYETVDQDNALRDADALTLRSRLGYKSPTWSGFSAQVEVEDSTSLIDDFSVPPAGVKTGQYSVIADPEVTEIDQAFVQYSNNIVTTKLGRQVFTLDGHRFIGHVGWRQDRQTFDGVVVSVRPSESWTTTAAYINKRNRIFAEEADIDSDDIILNVAYQTKVGKLVGYGYLLEQDENPSSELDTLGVSFTGTTLVADSKILYDVEYATQDKAGAFDTDYVKLEGGVVNAGLTAKLGVEILGSDDGQAGFSTPLATLHKFNGWSDQFLATPNAGLEDIYFKLAGSLAGGKWLAAYHDFSSDVAQAGVSDLGDEINLQYTRGINKYFSAGIKYSTYSAGDTVFGKVDTDKLWVWAGAKF</sequence>
<feature type="signal peptide" evidence="1">
    <location>
        <begin position="1"/>
        <end position="27"/>
    </location>
</feature>
<feature type="domain" description="Alginate export" evidence="2">
    <location>
        <begin position="33"/>
        <end position="248"/>
    </location>
</feature>
<evidence type="ECO:0000256" key="1">
    <source>
        <dbReference type="SAM" id="SignalP"/>
    </source>
</evidence>
<organism evidence="3 4">
    <name type="scientific">Arenicella chitinivorans</name>
    <dbReference type="NCBI Taxonomy" id="1329800"/>
    <lineage>
        <taxon>Bacteria</taxon>
        <taxon>Pseudomonadati</taxon>
        <taxon>Pseudomonadota</taxon>
        <taxon>Gammaproteobacteria</taxon>
        <taxon>Arenicellales</taxon>
        <taxon>Arenicellaceae</taxon>
        <taxon>Arenicella</taxon>
    </lineage>
</organism>
<proteinExistence type="predicted"/>
<feature type="chain" id="PRO_5037044376" description="Alginate export domain-containing protein" evidence="1">
    <location>
        <begin position="28"/>
        <end position="396"/>
    </location>
</feature>
<dbReference type="InterPro" id="IPR025388">
    <property type="entry name" value="Alginate_export_dom"/>
</dbReference>
<comment type="caution">
    <text evidence="3">The sequence shown here is derived from an EMBL/GenBank/DDBJ whole genome shotgun (WGS) entry which is preliminary data.</text>
</comment>
<evidence type="ECO:0000313" key="3">
    <source>
        <dbReference type="EMBL" id="GHA19297.1"/>
    </source>
</evidence>
<dbReference type="Gene3D" id="2.40.160.10">
    <property type="entry name" value="Porin"/>
    <property type="match status" value="1"/>
</dbReference>
<evidence type="ECO:0000259" key="2">
    <source>
        <dbReference type="Pfam" id="PF13372"/>
    </source>
</evidence>
<gene>
    <name evidence="3" type="ORF">GCM10008090_31400</name>
</gene>
<protein>
    <recommendedName>
        <fullName evidence="2">Alginate export domain-containing protein</fullName>
    </recommendedName>
</protein>
<keyword evidence="4" id="KW-1185">Reference proteome</keyword>
<reference evidence="3" key="1">
    <citation type="journal article" date="2014" name="Int. J. Syst. Evol. Microbiol.">
        <title>Complete genome sequence of Corynebacterium casei LMG S-19264T (=DSM 44701T), isolated from a smear-ripened cheese.</title>
        <authorList>
            <consortium name="US DOE Joint Genome Institute (JGI-PGF)"/>
            <person name="Walter F."/>
            <person name="Albersmeier A."/>
            <person name="Kalinowski J."/>
            <person name="Ruckert C."/>
        </authorList>
    </citation>
    <scope>NUCLEOTIDE SEQUENCE</scope>
    <source>
        <strain evidence="3">KCTC 12711</strain>
    </source>
</reference>
<dbReference type="Pfam" id="PF13372">
    <property type="entry name" value="Alginate_exp"/>
    <property type="match status" value="1"/>
</dbReference>
<dbReference type="EMBL" id="BMXA01000007">
    <property type="protein sequence ID" value="GHA19297.1"/>
    <property type="molecule type" value="Genomic_DNA"/>
</dbReference>
<accession>A0A918S161</accession>
<dbReference type="InterPro" id="IPR023614">
    <property type="entry name" value="Porin_dom_sf"/>
</dbReference>
<dbReference type="AlphaFoldDB" id="A0A918S161"/>
<reference evidence="3" key="2">
    <citation type="submission" date="2020-09" db="EMBL/GenBank/DDBJ databases">
        <authorList>
            <person name="Sun Q."/>
            <person name="Kim S."/>
        </authorList>
    </citation>
    <scope>NUCLEOTIDE SEQUENCE</scope>
    <source>
        <strain evidence="3">KCTC 12711</strain>
    </source>
</reference>
<evidence type="ECO:0000313" key="4">
    <source>
        <dbReference type="Proteomes" id="UP000614811"/>
    </source>
</evidence>
<dbReference type="Proteomes" id="UP000614811">
    <property type="component" value="Unassembled WGS sequence"/>
</dbReference>